<feature type="transmembrane region" description="Helical" evidence="1">
    <location>
        <begin position="6"/>
        <end position="27"/>
    </location>
</feature>
<evidence type="ECO:0000313" key="2">
    <source>
        <dbReference type="EMBL" id="MCW7528519.1"/>
    </source>
</evidence>
<keyword evidence="1" id="KW-0812">Transmembrane</keyword>
<gene>
    <name evidence="2" type="ORF">ND861_19340</name>
    <name evidence="3" type="ORF">ND862_19340</name>
</gene>
<name>A0AAW5VMK2_9LEPT</name>
<sequence>MEKEIYLLLGNATITIIISVAVIKYLANKLIEDQFVKSLEKYRHKINLDFDRIQKINQKEFEVLPELWYLLNRYKTTAIFFLTKKILTEDINNYVELDLELFLKSIPITESQKLYIRNSNNKKAAYLQIVQDAGDAALQRDYDLLKIFFSNNKIFFTNRISTLVSEIDKFYFETTIIYHTLLNDQIQREIFAKDFEKSSQKILNQIYPEIKSRLKFTEE</sequence>
<dbReference type="EMBL" id="JAMQPL010000054">
    <property type="protein sequence ID" value="MCW7532379.1"/>
    <property type="molecule type" value="Genomic_DNA"/>
</dbReference>
<dbReference type="Proteomes" id="UP001208540">
    <property type="component" value="Unassembled WGS sequence"/>
</dbReference>
<protein>
    <submittedName>
        <fullName evidence="3">Uncharacterized protein</fullName>
    </submittedName>
</protein>
<keyword evidence="1" id="KW-0472">Membrane</keyword>
<evidence type="ECO:0000313" key="4">
    <source>
        <dbReference type="Proteomes" id="UP001208540"/>
    </source>
</evidence>
<organism evidence="3 4">
    <name type="scientific">Leptospira soteropolitanensis</name>
    <dbReference type="NCBI Taxonomy" id="2950025"/>
    <lineage>
        <taxon>Bacteria</taxon>
        <taxon>Pseudomonadati</taxon>
        <taxon>Spirochaetota</taxon>
        <taxon>Spirochaetia</taxon>
        <taxon>Leptospirales</taxon>
        <taxon>Leptospiraceae</taxon>
        <taxon>Leptospira</taxon>
    </lineage>
</organism>
<evidence type="ECO:0000313" key="5">
    <source>
        <dbReference type="Proteomes" id="UP001208912"/>
    </source>
</evidence>
<keyword evidence="1" id="KW-1133">Transmembrane helix</keyword>
<dbReference type="EMBL" id="JAMQPM010000056">
    <property type="protein sequence ID" value="MCW7528519.1"/>
    <property type="molecule type" value="Genomic_DNA"/>
</dbReference>
<keyword evidence="5" id="KW-1185">Reference proteome</keyword>
<accession>A0AAW5VMK2</accession>
<comment type="caution">
    <text evidence="3">The sequence shown here is derived from an EMBL/GenBank/DDBJ whole genome shotgun (WGS) entry which is preliminary data.</text>
</comment>
<dbReference type="Proteomes" id="UP001208912">
    <property type="component" value="Unassembled WGS sequence"/>
</dbReference>
<reference evidence="3 5" key="1">
    <citation type="submission" date="2022-06" db="EMBL/GenBank/DDBJ databases">
        <title>Leptospira isolates from biofilms formed at urban environments.</title>
        <authorList>
            <person name="Ribeiro P.S."/>
            <person name="Sousa T."/>
            <person name="Carvalho N."/>
            <person name="Aburjaile F."/>
            <person name="Neves F."/>
            <person name="Oliveira D."/>
            <person name="Blanco L."/>
            <person name="Lima J."/>
            <person name="Costa F."/>
            <person name="Brenig B."/>
            <person name="Soares S."/>
            <person name="Ramos R."/>
            <person name="Goes-Neto A."/>
            <person name="Matiuzzi M."/>
            <person name="Azevedo V."/>
            <person name="Ristow P."/>
        </authorList>
    </citation>
    <scope>NUCLEOTIDE SEQUENCE</scope>
    <source>
        <strain evidence="2 5">VSF19</strain>
        <strain evidence="3">VSF20</strain>
    </source>
</reference>
<evidence type="ECO:0000313" key="3">
    <source>
        <dbReference type="EMBL" id="MCW7532379.1"/>
    </source>
</evidence>
<dbReference type="AlphaFoldDB" id="A0AAW5VMK2"/>
<dbReference type="RefSeq" id="WP_265353579.1">
    <property type="nucleotide sequence ID" value="NZ_JAMQPL010000054.1"/>
</dbReference>
<evidence type="ECO:0000256" key="1">
    <source>
        <dbReference type="SAM" id="Phobius"/>
    </source>
</evidence>
<proteinExistence type="predicted"/>